<keyword evidence="3" id="KW-1185">Reference proteome</keyword>
<dbReference type="OrthoDB" id="5418867at2759"/>
<evidence type="ECO:0000256" key="1">
    <source>
        <dbReference type="SAM" id="MobiDB-lite"/>
    </source>
</evidence>
<proteinExistence type="predicted"/>
<accession>A0A5N6U2H3</accession>
<evidence type="ECO:0000313" key="2">
    <source>
        <dbReference type="EMBL" id="KAE8152431.1"/>
    </source>
</evidence>
<gene>
    <name evidence="2" type="ORF">BDV25DRAFT_137880</name>
</gene>
<name>A0A5N6U2H3_ASPAV</name>
<protein>
    <submittedName>
        <fullName evidence="2">Uncharacterized protein</fullName>
    </submittedName>
</protein>
<dbReference type="EMBL" id="ML742053">
    <property type="protein sequence ID" value="KAE8152431.1"/>
    <property type="molecule type" value="Genomic_DNA"/>
</dbReference>
<dbReference type="AlphaFoldDB" id="A0A5N6U2H3"/>
<organism evidence="2 3">
    <name type="scientific">Aspergillus avenaceus</name>
    <dbReference type="NCBI Taxonomy" id="36643"/>
    <lineage>
        <taxon>Eukaryota</taxon>
        <taxon>Fungi</taxon>
        <taxon>Dikarya</taxon>
        <taxon>Ascomycota</taxon>
        <taxon>Pezizomycotina</taxon>
        <taxon>Eurotiomycetes</taxon>
        <taxon>Eurotiomycetidae</taxon>
        <taxon>Eurotiales</taxon>
        <taxon>Aspergillaceae</taxon>
        <taxon>Aspergillus</taxon>
        <taxon>Aspergillus subgen. Circumdati</taxon>
    </lineage>
</organism>
<dbReference type="Proteomes" id="UP000325780">
    <property type="component" value="Unassembled WGS sequence"/>
</dbReference>
<reference evidence="2 3" key="1">
    <citation type="submission" date="2019-04" db="EMBL/GenBank/DDBJ databases">
        <title>Friends and foes A comparative genomics study of 23 Aspergillus species from section Flavi.</title>
        <authorList>
            <consortium name="DOE Joint Genome Institute"/>
            <person name="Kjaerbolling I."/>
            <person name="Vesth T."/>
            <person name="Frisvad J.C."/>
            <person name="Nybo J.L."/>
            <person name="Theobald S."/>
            <person name="Kildgaard S."/>
            <person name="Isbrandt T."/>
            <person name="Kuo A."/>
            <person name="Sato A."/>
            <person name="Lyhne E.K."/>
            <person name="Kogle M.E."/>
            <person name="Wiebenga A."/>
            <person name="Kun R.S."/>
            <person name="Lubbers R.J."/>
            <person name="Makela M.R."/>
            <person name="Barry K."/>
            <person name="Chovatia M."/>
            <person name="Clum A."/>
            <person name="Daum C."/>
            <person name="Haridas S."/>
            <person name="He G."/>
            <person name="LaButti K."/>
            <person name="Lipzen A."/>
            <person name="Mondo S."/>
            <person name="Riley R."/>
            <person name="Salamov A."/>
            <person name="Simmons B.A."/>
            <person name="Magnuson J.K."/>
            <person name="Henrissat B."/>
            <person name="Mortensen U.H."/>
            <person name="Larsen T.O."/>
            <person name="Devries R.P."/>
            <person name="Grigoriev I.V."/>
            <person name="Machida M."/>
            <person name="Baker S.E."/>
            <person name="Andersen M.R."/>
        </authorList>
    </citation>
    <scope>NUCLEOTIDE SEQUENCE [LARGE SCALE GENOMIC DNA]</scope>
    <source>
        <strain evidence="2 3">IBT 18842</strain>
    </source>
</reference>
<evidence type="ECO:0000313" key="3">
    <source>
        <dbReference type="Proteomes" id="UP000325780"/>
    </source>
</evidence>
<feature type="region of interest" description="Disordered" evidence="1">
    <location>
        <begin position="49"/>
        <end position="92"/>
    </location>
</feature>
<sequence length="92" mass="9848">MPIAWTAEADAKLLVAIISTSKMKIDLKAVAAFMGPECTVSSVQHRINRIKDKVKDPNAASSAEASPEKPRKRGRPARLAGEVPAPKKAKAE</sequence>